<dbReference type="OrthoDB" id="1295045at2759"/>
<feature type="region of interest" description="Disordered" evidence="1">
    <location>
        <begin position="789"/>
        <end position="825"/>
    </location>
</feature>
<dbReference type="InterPro" id="IPR001478">
    <property type="entry name" value="PDZ"/>
</dbReference>
<dbReference type="SMART" id="SM00033">
    <property type="entry name" value="CH"/>
    <property type="match status" value="1"/>
</dbReference>
<dbReference type="PANTHER" id="PTHR19308">
    <property type="entry name" value="PHOSPHATIDYLCHOLINE TRANSFER PROTEIN"/>
    <property type="match status" value="1"/>
</dbReference>
<dbReference type="Pfam" id="PF01852">
    <property type="entry name" value="START"/>
    <property type="match status" value="1"/>
</dbReference>
<dbReference type="GO" id="GO:0005737">
    <property type="term" value="C:cytoplasm"/>
    <property type="evidence" value="ECO:0007669"/>
    <property type="project" value="UniProtKB-ARBA"/>
</dbReference>
<feature type="compositionally biased region" description="Polar residues" evidence="1">
    <location>
        <begin position="1172"/>
        <end position="1192"/>
    </location>
</feature>
<dbReference type="InterPro" id="IPR051213">
    <property type="entry name" value="START_lipid_transfer"/>
</dbReference>
<dbReference type="EMBL" id="CAIX01000067">
    <property type="protein sequence ID" value="CCI10037.1"/>
    <property type="molecule type" value="Genomic_DNA"/>
</dbReference>
<dbReference type="InterPro" id="IPR002913">
    <property type="entry name" value="START_lipid-bd_dom"/>
</dbReference>
<dbReference type="GO" id="GO:0008289">
    <property type="term" value="F:lipid binding"/>
    <property type="evidence" value="ECO:0007669"/>
    <property type="project" value="InterPro"/>
</dbReference>
<keyword evidence="6" id="KW-1185">Reference proteome</keyword>
<evidence type="ECO:0000256" key="1">
    <source>
        <dbReference type="SAM" id="MobiDB-lite"/>
    </source>
</evidence>
<dbReference type="PROSITE" id="PS50106">
    <property type="entry name" value="PDZ"/>
    <property type="match status" value="1"/>
</dbReference>
<dbReference type="STRING" id="65357.A0A024FT44"/>
<dbReference type="PANTHER" id="PTHR19308:SF39">
    <property type="entry name" value="PHOSPHATIDYLCHOLINE TRANSFER PROTEIN"/>
    <property type="match status" value="1"/>
</dbReference>
<evidence type="ECO:0000313" key="6">
    <source>
        <dbReference type="Proteomes" id="UP000053237"/>
    </source>
</evidence>
<feature type="domain" description="PDZ" evidence="3">
    <location>
        <begin position="569"/>
        <end position="651"/>
    </location>
</feature>
<dbReference type="InterPro" id="IPR023393">
    <property type="entry name" value="START-like_dom_sf"/>
</dbReference>
<name>A0A024FT44_9STRA</name>
<dbReference type="SUPFAM" id="SSF55961">
    <property type="entry name" value="Bet v1-like"/>
    <property type="match status" value="2"/>
</dbReference>
<dbReference type="PROSITE" id="PS50848">
    <property type="entry name" value="START"/>
    <property type="match status" value="1"/>
</dbReference>
<dbReference type="PRINTS" id="PR00888">
    <property type="entry name" value="SM22CALPONIN"/>
</dbReference>
<dbReference type="InterPro" id="IPR001715">
    <property type="entry name" value="CH_dom"/>
</dbReference>
<proteinExistence type="predicted"/>
<evidence type="ECO:0008006" key="7">
    <source>
        <dbReference type="Google" id="ProtNLM"/>
    </source>
</evidence>
<dbReference type="PROSITE" id="PS50021">
    <property type="entry name" value="CH"/>
    <property type="match status" value="1"/>
</dbReference>
<dbReference type="InParanoid" id="A0A024FT44"/>
<accession>A0A024FT44</accession>
<dbReference type="Proteomes" id="UP000053237">
    <property type="component" value="Unassembled WGS sequence"/>
</dbReference>
<dbReference type="SUPFAM" id="SSF47576">
    <property type="entry name" value="Calponin-homology domain, CH-domain"/>
    <property type="match status" value="1"/>
</dbReference>
<evidence type="ECO:0000259" key="2">
    <source>
        <dbReference type="PROSITE" id="PS50021"/>
    </source>
</evidence>
<organism evidence="5 6">
    <name type="scientific">Albugo candida</name>
    <dbReference type="NCBI Taxonomy" id="65357"/>
    <lineage>
        <taxon>Eukaryota</taxon>
        <taxon>Sar</taxon>
        <taxon>Stramenopiles</taxon>
        <taxon>Oomycota</taxon>
        <taxon>Peronosporomycetes</taxon>
        <taxon>Albuginales</taxon>
        <taxon>Albuginaceae</taxon>
        <taxon>Albugo</taxon>
    </lineage>
</organism>
<gene>
    <name evidence="5" type="ORF">BN9_050970</name>
</gene>
<dbReference type="Pfam" id="PF00307">
    <property type="entry name" value="CH"/>
    <property type="match status" value="1"/>
</dbReference>
<evidence type="ECO:0000259" key="3">
    <source>
        <dbReference type="PROSITE" id="PS50106"/>
    </source>
</evidence>
<feature type="domain" description="START" evidence="4">
    <location>
        <begin position="293"/>
        <end position="483"/>
    </location>
</feature>
<feature type="domain" description="Calponin-homology (CH)" evidence="2">
    <location>
        <begin position="31"/>
        <end position="135"/>
    </location>
</feature>
<protein>
    <recommendedName>
        <fullName evidence="7">Calponin-homology (CH) domain-containing protein</fullName>
    </recommendedName>
</protein>
<sequence length="1356" mass="154223">MAIMRQTKTTGDTSLEKKRMTRAIKTYTTNQILESEARVWIEAITAMQIGHDFGLGLRDGIILCSLINRIVPKMIRCIEINSKLRFKMVENILNFLNACRSIGVSEAELFETVDLFEMKNIGIVVRSIHALGRAVQRKYPNFAGPKLGGNEAIRNGRTPPVIKLMKAKWVPSKADMGKIPRLNPTISNHITFAADAVRKFNRPPPPPPPLSAERLRLLFGDLMQIHDEGTSTNIKKYRWKEDPVGAAMDSIYLCFESTQMVQHARSHSPQCQEHRNIETELEDTISLPKDIVWSLLDDAIYSDSEHKLYRHYAPNETLPRYYLRGNLPFPADTVFDTLFDSAYSERWKPMGIKETKNLATIDLQPLDEILHATCELPWPFIPRDYVYQRYLRYYKHLDKDMYVMVSRAVFDGRAPESEGTKRVEIYSSRILIREAENGSCDIFMEYQDDTHFSIPGYIFKVAIALILPVFFREFKTACEELDEYKCQLETQNGAEMPSVSLRKVTRNSENRNISDGQRRAEMDRSNFNVDDENESSCDRSLLLKEATDTGRVSKAAPNTSKLGMTAEFTVEFYKEETGLRISVETGTGDVIVDKYDRHLKEYASMSFLKLREGSRLMTVNGMRISGLPYNDVLVCLKNSSRPMKLSFQNVGLSETQFQSNARIIKHPKARLRCVVPPDNNFKFIASLKPFRSRNGLTGAILQESISLQTRSNIFRTAPKYITVASGFVLQKVDGCNVLSVSYADIRLLLMQDKDIPKNVTLYATDAVEELQDLERASFLSSWSSSISQAMPRYSSSSNSSSWSLRSSKSGDLEHEGPIQQSSDEVPDDQVVSYKECLLDYSDIVISEDNVDWAWKHIQALRVDERLISVKILLDKLEMFFSQMDKRQASLQICKNVQTAMEQNTIALTQILKRYAIVQEALHEFNYEKEAEWQFAQSYLGVSTFWKPGENGTIWLKMDGLIEGADILNTLAVIREIDLYRLWAPFCTISEVLKEESRVDLLAYLCVSLPFLTRDAVLHAFGVNACYEHRCILLLGQSASDDMIQVPKMKGWNVDRIDIRGFRAKIEPIELSKAQACIVVNMDIKCSIPKSLLNYGIRKGAGLIHHLISRQAVKIEKACRENIFDEHVKRIHTDPSNVYSWLRPRLRHWFEYKEKGCLASPLPLDSSYKKASPATSKQPNSSQSVANDPSPCTQAIGDEAKQVPELLTVSMSPHKRMLTWSTWGTLSVLSLLYLLLSLDLNHPLWITCASKFLFLCSFAQAGFHLIPRQKSTPKTALPSIPPSYNVRVERVMYAIAYDVLSTCLARAWVHRDQVGWTWVFSGDGHRRSENIFLVTSCIAFIGVTFVLDVKGVDERSG</sequence>
<reference evidence="5 6" key="1">
    <citation type="submission" date="2012-05" db="EMBL/GenBank/DDBJ databases">
        <title>Recombination and specialization in a pathogen metapopulation.</title>
        <authorList>
            <person name="Gardiner A."/>
            <person name="Kemen E."/>
            <person name="Schultz-Larsen T."/>
            <person name="MacLean D."/>
            <person name="Van Oosterhout C."/>
            <person name="Jones J.D.G."/>
        </authorList>
    </citation>
    <scope>NUCLEOTIDE SEQUENCE [LARGE SCALE GENOMIC DNA]</scope>
    <source>
        <strain evidence="5 6">Ac Nc2</strain>
    </source>
</reference>
<dbReference type="InterPro" id="IPR036872">
    <property type="entry name" value="CH_dom_sf"/>
</dbReference>
<evidence type="ECO:0000313" key="5">
    <source>
        <dbReference type="EMBL" id="CCI10037.1"/>
    </source>
</evidence>
<feature type="region of interest" description="Disordered" evidence="1">
    <location>
        <begin position="1168"/>
        <end position="1193"/>
    </location>
</feature>
<evidence type="ECO:0000259" key="4">
    <source>
        <dbReference type="PROSITE" id="PS50848"/>
    </source>
</evidence>
<feature type="compositionally biased region" description="Low complexity" evidence="1">
    <location>
        <begin position="794"/>
        <end position="807"/>
    </location>
</feature>
<comment type="caution">
    <text evidence="5">The sequence shown here is derived from an EMBL/GenBank/DDBJ whole genome shotgun (WGS) entry which is preliminary data.</text>
</comment>
<dbReference type="Gene3D" id="3.30.530.20">
    <property type="match status" value="2"/>
</dbReference>
<dbReference type="Gene3D" id="1.10.418.10">
    <property type="entry name" value="Calponin-like domain"/>
    <property type="match status" value="1"/>
</dbReference>
<dbReference type="InterPro" id="IPR003096">
    <property type="entry name" value="SM22_calponin"/>
</dbReference>